<comment type="caution">
    <text evidence="3">The sequence shown here is derived from an EMBL/GenBank/DDBJ whole genome shotgun (WGS) entry which is preliminary data.</text>
</comment>
<sequence>MARREGASERGDHMTGMYLRFAAMILTAIVVMYAVMFVGSWQWSDVRFSQSRVFMAVTMGGTMGLVMLGWMLNMYKNAKANVAIVAVSVLLLGGGIALDRSQVTVDDTAFMSAMIPHHSLAITRSERAQIEDVRVCRLAVGIIEAQQREIAQMDWLIKDIRANGPATTAADAAARAVPDVRGTSLRTCPRD</sequence>
<evidence type="ECO:0000313" key="4">
    <source>
        <dbReference type="Proteomes" id="UP000321484"/>
    </source>
</evidence>
<evidence type="ECO:0000259" key="2">
    <source>
        <dbReference type="Pfam" id="PF03713"/>
    </source>
</evidence>
<proteinExistence type="predicted"/>
<feature type="domain" description="DUF305" evidence="2">
    <location>
        <begin position="102"/>
        <end position="154"/>
    </location>
</feature>
<accession>A0A511YWB7</accession>
<dbReference type="RefSeq" id="WP_052113436.1">
    <property type="nucleotide sequence ID" value="NZ_BJYK01000001.1"/>
</dbReference>
<feature type="transmembrane region" description="Helical" evidence="1">
    <location>
        <begin position="80"/>
        <end position="98"/>
    </location>
</feature>
<keyword evidence="4" id="KW-1185">Reference proteome</keyword>
<dbReference type="Pfam" id="PF03713">
    <property type="entry name" value="DUF305"/>
    <property type="match status" value="1"/>
</dbReference>
<protein>
    <recommendedName>
        <fullName evidence="2">DUF305 domain-containing protein</fullName>
    </recommendedName>
</protein>
<feature type="transmembrane region" description="Helical" evidence="1">
    <location>
        <begin position="21"/>
        <end position="41"/>
    </location>
</feature>
<dbReference type="InterPro" id="IPR005183">
    <property type="entry name" value="DUF305_CopM-like"/>
</dbReference>
<reference evidence="3 4" key="1">
    <citation type="submission" date="2019-07" db="EMBL/GenBank/DDBJ databases">
        <title>Whole genome shotgun sequence of Actinotalea fermentans NBRC 105374.</title>
        <authorList>
            <person name="Hosoyama A."/>
            <person name="Uohara A."/>
            <person name="Ohji S."/>
            <person name="Ichikawa N."/>
        </authorList>
    </citation>
    <scope>NUCLEOTIDE SEQUENCE [LARGE SCALE GENOMIC DNA]</scope>
    <source>
        <strain evidence="3 4">NBRC 105374</strain>
    </source>
</reference>
<dbReference type="EMBL" id="BJYK01000001">
    <property type="protein sequence ID" value="GEN79501.1"/>
    <property type="molecule type" value="Genomic_DNA"/>
</dbReference>
<keyword evidence="1" id="KW-0472">Membrane</keyword>
<keyword evidence="1" id="KW-1133">Transmembrane helix</keyword>
<organism evidence="3 4">
    <name type="scientific">Actinotalea fermentans</name>
    <dbReference type="NCBI Taxonomy" id="43671"/>
    <lineage>
        <taxon>Bacteria</taxon>
        <taxon>Bacillati</taxon>
        <taxon>Actinomycetota</taxon>
        <taxon>Actinomycetes</taxon>
        <taxon>Micrococcales</taxon>
        <taxon>Cellulomonadaceae</taxon>
        <taxon>Actinotalea</taxon>
    </lineage>
</organism>
<gene>
    <name evidence="3" type="ORF">AFE02nite_12350</name>
</gene>
<evidence type="ECO:0000256" key="1">
    <source>
        <dbReference type="SAM" id="Phobius"/>
    </source>
</evidence>
<dbReference type="Gene3D" id="1.20.1260.10">
    <property type="match status" value="1"/>
</dbReference>
<dbReference type="InterPro" id="IPR012347">
    <property type="entry name" value="Ferritin-like"/>
</dbReference>
<name>A0A511YWB7_9CELL</name>
<feature type="transmembrane region" description="Helical" evidence="1">
    <location>
        <begin position="53"/>
        <end position="73"/>
    </location>
</feature>
<dbReference type="Proteomes" id="UP000321484">
    <property type="component" value="Unassembled WGS sequence"/>
</dbReference>
<keyword evidence="1" id="KW-0812">Transmembrane</keyword>
<evidence type="ECO:0000313" key="3">
    <source>
        <dbReference type="EMBL" id="GEN79501.1"/>
    </source>
</evidence>
<dbReference type="AlphaFoldDB" id="A0A511YWB7"/>